<organism evidence="1 2">
    <name type="scientific">Candidatus Chloroploca asiatica</name>
    <dbReference type="NCBI Taxonomy" id="1506545"/>
    <lineage>
        <taxon>Bacteria</taxon>
        <taxon>Bacillati</taxon>
        <taxon>Chloroflexota</taxon>
        <taxon>Chloroflexia</taxon>
        <taxon>Chloroflexales</taxon>
        <taxon>Chloroflexineae</taxon>
        <taxon>Oscillochloridaceae</taxon>
        <taxon>Candidatus Chloroploca</taxon>
    </lineage>
</organism>
<dbReference type="RefSeq" id="WP_097654826.1">
    <property type="nucleotide sequence ID" value="NZ_LYXE01000167.1"/>
</dbReference>
<sequence>MCLVADRDATYVIQIRGKVESHWQAELQLQLTYTETESGTISTLTGYLPDQAAMLGVLNRLAMWGYQIVQVRYLPPNGPS</sequence>
<proteinExistence type="predicted"/>
<dbReference type="AlphaFoldDB" id="A0A2H3L1P4"/>
<dbReference type="Proteomes" id="UP000220922">
    <property type="component" value="Unassembled WGS sequence"/>
</dbReference>
<name>A0A2H3L1P4_9CHLR</name>
<gene>
    <name evidence="1" type="ORF">A9Q02_19510</name>
</gene>
<dbReference type="EMBL" id="LYXE01000167">
    <property type="protein sequence ID" value="PDV97067.1"/>
    <property type="molecule type" value="Genomic_DNA"/>
</dbReference>
<dbReference type="OrthoDB" id="163243at2"/>
<evidence type="ECO:0000313" key="2">
    <source>
        <dbReference type="Proteomes" id="UP000220922"/>
    </source>
</evidence>
<keyword evidence="2" id="KW-1185">Reference proteome</keyword>
<reference evidence="1 2" key="1">
    <citation type="submission" date="2016-05" db="EMBL/GenBank/DDBJ databases">
        <authorList>
            <person name="Lavstsen T."/>
            <person name="Jespersen J.S."/>
        </authorList>
    </citation>
    <scope>NUCLEOTIDE SEQUENCE [LARGE SCALE GENOMIC DNA]</scope>
    <source>
        <strain evidence="1 2">B7-9</strain>
    </source>
</reference>
<evidence type="ECO:0000313" key="1">
    <source>
        <dbReference type="EMBL" id="PDV97067.1"/>
    </source>
</evidence>
<accession>A0A2H3L1P4</accession>
<comment type="caution">
    <text evidence="1">The sequence shown here is derived from an EMBL/GenBank/DDBJ whole genome shotgun (WGS) entry which is preliminary data.</text>
</comment>
<protein>
    <submittedName>
        <fullName evidence="1">Uncharacterized protein</fullName>
    </submittedName>
</protein>